<dbReference type="EMBL" id="CM041537">
    <property type="protein sequence ID" value="KAI3369396.1"/>
    <property type="molecule type" value="Genomic_DNA"/>
</dbReference>
<organism evidence="1 2">
    <name type="scientific">Scortum barcoo</name>
    <name type="common">barcoo grunter</name>
    <dbReference type="NCBI Taxonomy" id="214431"/>
    <lineage>
        <taxon>Eukaryota</taxon>
        <taxon>Metazoa</taxon>
        <taxon>Chordata</taxon>
        <taxon>Craniata</taxon>
        <taxon>Vertebrata</taxon>
        <taxon>Euteleostomi</taxon>
        <taxon>Actinopterygii</taxon>
        <taxon>Neopterygii</taxon>
        <taxon>Teleostei</taxon>
        <taxon>Neoteleostei</taxon>
        <taxon>Acanthomorphata</taxon>
        <taxon>Eupercaria</taxon>
        <taxon>Centrarchiformes</taxon>
        <taxon>Terapontoidei</taxon>
        <taxon>Terapontidae</taxon>
        <taxon>Scortum</taxon>
    </lineage>
</organism>
<proteinExistence type="predicted"/>
<dbReference type="Proteomes" id="UP000831701">
    <property type="component" value="Chromosome 7"/>
</dbReference>
<reference evidence="1" key="1">
    <citation type="submission" date="2022-04" db="EMBL/GenBank/DDBJ databases">
        <title>Jade perch genome.</title>
        <authorList>
            <person name="Chao B."/>
        </authorList>
    </citation>
    <scope>NUCLEOTIDE SEQUENCE</scope>
    <source>
        <strain evidence="1">CB-2022</strain>
    </source>
</reference>
<evidence type="ECO:0000313" key="2">
    <source>
        <dbReference type="Proteomes" id="UP000831701"/>
    </source>
</evidence>
<sequence length="513" mass="58562">MLKVCLSVCLSLSLSLSYLNDLERIAKADYIPTQQDVLRTRVKTTGIVETHFTFKELHFKMFDVGGQRSERKKWIHCFEGVTAIIFCVALSAYDLVLAEDEEMNRMHESMKLFDSICNNKWFTETSIILFLNKKDLFEEKITRSPLTICFPEYAGANKFDEAASYIQTKFEDLNKKKDTKEIYTHFTCATDTKNVQFVFDAVTDLCLGDSADCLRDQMQYMMRSLQDLKQISRPRPLSEPCVRSFAVTRHCKQKAQQERLTRLRSSDASEASTYDSACCLASPLEEEEDQQEHERLTQGSPNSEKSLDVDSGYSEASWQDEGVVLRRTRNVRVSSSACLRTNRGPSGRIRPKSTSDACLERWTSFEASDPEDWTTSLLSRSRNRQPLVLGDNSFADLIKNWMDLPESPEPAELKPSAGRRLAKDILVNMRRRLMGMSKSAELRQRPADSTRVSRVAEAPKRMSCPVGVQALKPFFHQSHTGLHQLDTDFYQFTALMKTGSRQPIICNDIIGYI</sequence>
<comment type="caution">
    <text evidence="1">The sequence shown here is derived from an EMBL/GenBank/DDBJ whole genome shotgun (WGS) entry which is preliminary data.</text>
</comment>
<protein>
    <submittedName>
        <fullName evidence="1">Uncharacterized protein</fullName>
    </submittedName>
</protein>
<name>A0ACB8WNV4_9TELE</name>
<gene>
    <name evidence="1" type="ORF">L3Q82_007627</name>
</gene>
<evidence type="ECO:0000313" key="1">
    <source>
        <dbReference type="EMBL" id="KAI3369396.1"/>
    </source>
</evidence>
<keyword evidence="2" id="KW-1185">Reference proteome</keyword>
<accession>A0ACB8WNV4</accession>